<dbReference type="Proteomes" id="UP001431209">
    <property type="component" value="Unassembled WGS sequence"/>
</dbReference>
<dbReference type="InterPro" id="IPR015943">
    <property type="entry name" value="WD40/YVTN_repeat-like_dom_sf"/>
</dbReference>
<feature type="repeat" description="WD" evidence="3">
    <location>
        <begin position="70"/>
        <end position="110"/>
    </location>
</feature>
<sequence length="330" mass="36746">MSNFDGLVTGGVDNLVRLWDINTGCCINTLEGHTEHVTGIAQISSTTFGTVSRDKTIRIWNTNGDLVQVLVGHKEYVDCITTINNDTIATGSRDDTACVWSLYSGECTAMFKQRFDINTILYHQEAHLLYTGSDDRVIRGYDLETKERIQELKGHSFSISALEELGHYREHCRLASASVDRTIRIWDLTLATSLREIKTPHKEKISQLLKIGNNLIASCGDHNIHIHDVDTGALIKTLSGHTDKINSMCVIDHDIIASACSDGTVRTWSISTGLCLLASDPKPEQSINCILRMKQSGPASSQLMVRRRSFVYQNSPNRFSSPKKDKCSLM</sequence>
<dbReference type="Gene3D" id="2.130.10.10">
    <property type="entry name" value="YVTN repeat-like/Quinoprotein amine dehydrogenase"/>
    <property type="match status" value="2"/>
</dbReference>
<proteinExistence type="predicted"/>
<dbReference type="PROSITE" id="PS50082">
    <property type="entry name" value="WD_REPEATS_2"/>
    <property type="match status" value="5"/>
</dbReference>
<evidence type="ECO:0000313" key="5">
    <source>
        <dbReference type="Proteomes" id="UP001431209"/>
    </source>
</evidence>
<dbReference type="EMBL" id="JAOPGA020000741">
    <property type="protein sequence ID" value="KAL0481271.1"/>
    <property type="molecule type" value="Genomic_DNA"/>
</dbReference>
<feature type="repeat" description="WD" evidence="3">
    <location>
        <begin position="1"/>
        <end position="29"/>
    </location>
</feature>
<dbReference type="PROSITE" id="PS50294">
    <property type="entry name" value="WD_REPEATS_REGION"/>
    <property type="match status" value="1"/>
</dbReference>
<gene>
    <name evidence="4" type="ORF">AKO1_012790</name>
</gene>
<comment type="caution">
    <text evidence="4">The sequence shown here is derived from an EMBL/GenBank/DDBJ whole genome shotgun (WGS) entry which is preliminary data.</text>
</comment>
<keyword evidence="5" id="KW-1185">Reference proteome</keyword>
<accession>A0AAW2YV17</accession>
<keyword evidence="2" id="KW-0677">Repeat</keyword>
<name>A0AAW2YV17_9EUKA</name>
<dbReference type="InterPro" id="IPR020472">
    <property type="entry name" value="WD40_PAC1"/>
</dbReference>
<dbReference type="InterPro" id="IPR019775">
    <property type="entry name" value="WD40_repeat_CS"/>
</dbReference>
<feature type="repeat" description="WD" evidence="3">
    <location>
        <begin position="30"/>
        <end position="61"/>
    </location>
</feature>
<feature type="repeat" description="WD" evidence="3">
    <location>
        <begin position="238"/>
        <end position="278"/>
    </location>
</feature>
<organism evidence="4 5">
    <name type="scientific">Acrasis kona</name>
    <dbReference type="NCBI Taxonomy" id="1008807"/>
    <lineage>
        <taxon>Eukaryota</taxon>
        <taxon>Discoba</taxon>
        <taxon>Heterolobosea</taxon>
        <taxon>Tetramitia</taxon>
        <taxon>Eutetramitia</taxon>
        <taxon>Acrasidae</taxon>
        <taxon>Acrasis</taxon>
    </lineage>
</organism>
<dbReference type="PANTHER" id="PTHR19848:SF8">
    <property type="entry name" value="F-BOX AND WD REPEAT DOMAIN CONTAINING 7"/>
    <property type="match status" value="1"/>
</dbReference>
<dbReference type="AlphaFoldDB" id="A0AAW2YV17"/>
<dbReference type="PRINTS" id="PR00320">
    <property type="entry name" value="GPROTEINBRPT"/>
</dbReference>
<dbReference type="InterPro" id="IPR001680">
    <property type="entry name" value="WD40_rpt"/>
</dbReference>
<dbReference type="PROSITE" id="PS00678">
    <property type="entry name" value="WD_REPEATS_1"/>
    <property type="match status" value="2"/>
</dbReference>
<dbReference type="SMART" id="SM00320">
    <property type="entry name" value="WD40"/>
    <property type="match status" value="6"/>
</dbReference>
<dbReference type="SUPFAM" id="SSF50978">
    <property type="entry name" value="WD40 repeat-like"/>
    <property type="match status" value="1"/>
</dbReference>
<dbReference type="PANTHER" id="PTHR19848">
    <property type="entry name" value="WD40 REPEAT PROTEIN"/>
    <property type="match status" value="1"/>
</dbReference>
<dbReference type="CDD" id="cd00200">
    <property type="entry name" value="WD40"/>
    <property type="match status" value="1"/>
</dbReference>
<evidence type="ECO:0000256" key="1">
    <source>
        <dbReference type="ARBA" id="ARBA00022574"/>
    </source>
</evidence>
<evidence type="ECO:0000256" key="3">
    <source>
        <dbReference type="PROSITE-ProRule" id="PRU00221"/>
    </source>
</evidence>
<evidence type="ECO:0000313" key="4">
    <source>
        <dbReference type="EMBL" id="KAL0481271.1"/>
    </source>
</evidence>
<protein>
    <submittedName>
        <fullName evidence="4">Uncharacterized protein</fullName>
    </submittedName>
</protein>
<evidence type="ECO:0000256" key="2">
    <source>
        <dbReference type="ARBA" id="ARBA00022737"/>
    </source>
</evidence>
<keyword evidence="1 3" id="KW-0853">WD repeat</keyword>
<dbReference type="InterPro" id="IPR036322">
    <property type="entry name" value="WD40_repeat_dom_sf"/>
</dbReference>
<dbReference type="Pfam" id="PF00400">
    <property type="entry name" value="WD40"/>
    <property type="match status" value="5"/>
</dbReference>
<reference evidence="4 5" key="1">
    <citation type="submission" date="2024-03" db="EMBL/GenBank/DDBJ databases">
        <title>The Acrasis kona genome and developmental transcriptomes reveal deep origins of eukaryotic multicellular pathways.</title>
        <authorList>
            <person name="Sheikh S."/>
            <person name="Fu C.-J."/>
            <person name="Brown M.W."/>
            <person name="Baldauf S.L."/>
        </authorList>
    </citation>
    <scope>NUCLEOTIDE SEQUENCE [LARGE SCALE GENOMIC DNA]</scope>
    <source>
        <strain evidence="4 5">ATCC MYA-3509</strain>
    </source>
</reference>
<feature type="repeat" description="WD" evidence="3">
    <location>
        <begin position="174"/>
        <end position="196"/>
    </location>
</feature>